<dbReference type="PANTHER" id="PTHR43798">
    <property type="entry name" value="MONOACYLGLYCEROL LIPASE"/>
    <property type="match status" value="1"/>
</dbReference>
<comment type="caution">
    <text evidence="4">The sequence shown here is derived from an EMBL/GenBank/DDBJ whole genome shotgun (WGS) entry which is preliminary data.</text>
</comment>
<dbReference type="InterPro" id="IPR050266">
    <property type="entry name" value="AB_hydrolase_sf"/>
</dbReference>
<dbReference type="InterPro" id="IPR029058">
    <property type="entry name" value="AB_hydrolase_fold"/>
</dbReference>
<dbReference type="RefSeq" id="WP_242422724.1">
    <property type="nucleotide sequence ID" value="NZ_JYFN01000041.1"/>
</dbReference>
<evidence type="ECO:0000256" key="2">
    <source>
        <dbReference type="SAM" id="MobiDB-lite"/>
    </source>
</evidence>
<dbReference type="Gene3D" id="3.40.50.1820">
    <property type="entry name" value="alpha/beta hydrolase"/>
    <property type="match status" value="1"/>
</dbReference>
<dbReference type="GO" id="GO:0016020">
    <property type="term" value="C:membrane"/>
    <property type="evidence" value="ECO:0007669"/>
    <property type="project" value="TreeGrafter"/>
</dbReference>
<reference evidence="4 5" key="2">
    <citation type="journal article" date="2016" name="Genome Announc.">
        <title>Permanent Draft Genome Sequences for Two Variants of Frankia sp. Strain CpI1, the First Frankia Strain Isolated from Root Nodules of Comptonia peregrina.</title>
        <authorList>
            <person name="Oshone R."/>
            <person name="Hurst S.G.IV."/>
            <person name="Abebe-Akele F."/>
            <person name="Simpson S."/>
            <person name="Morris K."/>
            <person name="Thomas W.K."/>
            <person name="Tisa L.S."/>
        </authorList>
    </citation>
    <scope>NUCLEOTIDE SEQUENCE [LARGE SCALE GENOMIC DNA]</scope>
    <source>
        <strain evidence="5">CpI1-S</strain>
    </source>
</reference>
<feature type="region of interest" description="Disordered" evidence="2">
    <location>
        <begin position="318"/>
        <end position="347"/>
    </location>
</feature>
<dbReference type="GO" id="GO:0016746">
    <property type="term" value="F:acyltransferase activity"/>
    <property type="evidence" value="ECO:0007669"/>
    <property type="project" value="UniProtKB-KW"/>
</dbReference>
<dbReference type="AlphaFoldDB" id="A0A0D8BAH4"/>
<dbReference type="GO" id="GO:0047570">
    <property type="term" value="F:3-oxoadipate enol-lactonase activity"/>
    <property type="evidence" value="ECO:0007669"/>
    <property type="project" value="UniProtKB-EC"/>
</dbReference>
<dbReference type="PATRIC" id="fig|1502723.3.peg.4418"/>
<dbReference type="InterPro" id="IPR000073">
    <property type="entry name" value="AB_hydrolase_1"/>
</dbReference>
<keyword evidence="1 4" id="KW-0378">Hydrolase</keyword>
<feature type="compositionally biased region" description="Low complexity" evidence="2">
    <location>
        <begin position="41"/>
        <end position="56"/>
    </location>
</feature>
<accession>A0A0D8BAH4</accession>
<feature type="region of interest" description="Disordered" evidence="2">
    <location>
        <begin position="194"/>
        <end position="214"/>
    </location>
</feature>
<feature type="region of interest" description="Disordered" evidence="2">
    <location>
        <begin position="21"/>
        <end position="56"/>
    </location>
</feature>
<evidence type="ECO:0000313" key="5">
    <source>
        <dbReference type="Proteomes" id="UP000032545"/>
    </source>
</evidence>
<gene>
    <name evidence="4" type="ORF">FF36_04484</name>
</gene>
<dbReference type="Proteomes" id="UP000032545">
    <property type="component" value="Unassembled WGS sequence"/>
</dbReference>
<reference evidence="5" key="1">
    <citation type="submission" date="2015-02" db="EMBL/GenBank/DDBJ databases">
        <title>Draft Genome of Frankia sp. CpI1-S.</title>
        <authorList>
            <person name="Oshone R.T."/>
            <person name="Ngom M."/>
            <person name="Ghodhbane-Gtari F."/>
            <person name="Gtari M."/>
            <person name="Morris K."/>
            <person name="Thomas K."/>
            <person name="Sen A."/>
            <person name="Tisa L.S."/>
        </authorList>
    </citation>
    <scope>NUCLEOTIDE SEQUENCE [LARGE SCALE GENOMIC DNA]</scope>
    <source>
        <strain evidence="5">CpI1-S</strain>
    </source>
</reference>
<dbReference type="EC" id="3.1.1.24" evidence="4"/>
<keyword evidence="4" id="KW-0012">Acyltransferase</keyword>
<feature type="domain" description="AB hydrolase-1" evidence="3">
    <location>
        <begin position="65"/>
        <end position="299"/>
    </location>
</feature>
<feature type="compositionally biased region" description="Low complexity" evidence="2">
    <location>
        <begin position="318"/>
        <end position="330"/>
    </location>
</feature>
<keyword evidence="5" id="KW-1185">Reference proteome</keyword>
<protein>
    <submittedName>
        <fullName evidence="4">Putative hydrolase or acyltransferase of alpha/beta superfamily</fullName>
        <ecNumber evidence="4">3.1.1.24</ecNumber>
    </submittedName>
</protein>
<organism evidence="4 5">
    <name type="scientific">Frankia torreyi</name>
    <dbReference type="NCBI Taxonomy" id="1856"/>
    <lineage>
        <taxon>Bacteria</taxon>
        <taxon>Bacillati</taxon>
        <taxon>Actinomycetota</taxon>
        <taxon>Actinomycetes</taxon>
        <taxon>Frankiales</taxon>
        <taxon>Frankiaceae</taxon>
        <taxon>Frankia</taxon>
    </lineage>
</organism>
<dbReference type="EMBL" id="JYFN01000041">
    <property type="protein sequence ID" value="KJE21253.1"/>
    <property type="molecule type" value="Genomic_DNA"/>
</dbReference>
<evidence type="ECO:0000259" key="3">
    <source>
        <dbReference type="Pfam" id="PF00561"/>
    </source>
</evidence>
<feature type="compositionally biased region" description="Gly residues" evidence="2">
    <location>
        <begin position="197"/>
        <end position="209"/>
    </location>
</feature>
<evidence type="ECO:0000313" key="4">
    <source>
        <dbReference type="EMBL" id="KJE21253.1"/>
    </source>
</evidence>
<dbReference type="PANTHER" id="PTHR43798:SF31">
    <property type="entry name" value="AB HYDROLASE SUPERFAMILY PROTEIN YCLE"/>
    <property type="match status" value="1"/>
</dbReference>
<name>A0A0D8BAH4_9ACTN</name>
<evidence type="ECO:0000256" key="1">
    <source>
        <dbReference type="ARBA" id="ARBA00022801"/>
    </source>
</evidence>
<keyword evidence="4" id="KW-0808">Transferase</keyword>
<proteinExistence type="predicted"/>
<dbReference type="Pfam" id="PF00561">
    <property type="entry name" value="Abhydrolase_1"/>
    <property type="match status" value="1"/>
</dbReference>
<dbReference type="SUPFAM" id="SSF53474">
    <property type="entry name" value="alpha/beta-Hydrolases"/>
    <property type="match status" value="1"/>
</dbReference>
<sequence>MVSASGWRLPVVAGLELHVEDVRPDDHPPGVTALADAPPTEVGAPPAEVGAPGAPDTGAGGWGSPVVLVHGIAGSTADWAAVASELAASRRVVAYDHRGHGASGRAPGGRADYTFDLLLADLAALVAALGPAGVHLVGHSLGGVIALRYTLEHPDRVRSLVLVDTAAAPAAATGPVARRIVAAVLEGAAAIASGSGAAQGGGAARGGDSVGAVHDHRNPAERQVAGLGQADPEALAALGRELGGYRSLVPRLGEITVPTTVIVGEHDSTLRAGAQTLAHDIRGAHLAVIAGADHSPQVSRPLAWLTAVDDHFARVETAAAGDTPAGDTPASGVRRAGGPRPSGRTTG</sequence>
<dbReference type="PRINTS" id="PR00111">
    <property type="entry name" value="ABHYDROLASE"/>
</dbReference>